<evidence type="ECO:0000256" key="2">
    <source>
        <dbReference type="ARBA" id="ARBA00006699"/>
    </source>
</evidence>
<evidence type="ECO:0000256" key="3">
    <source>
        <dbReference type="ARBA" id="ARBA00022525"/>
    </source>
</evidence>
<dbReference type="InterPro" id="IPR038970">
    <property type="entry name" value="Lyase_8"/>
</dbReference>
<dbReference type="GO" id="GO:0016837">
    <property type="term" value="F:carbon-oxygen lyase activity, acting on polysaccharides"/>
    <property type="evidence" value="ECO:0007669"/>
    <property type="project" value="UniProtKB-ARBA"/>
</dbReference>
<dbReference type="Pfam" id="PF02278">
    <property type="entry name" value="Lyase_8"/>
    <property type="match status" value="1"/>
</dbReference>
<dbReference type="PROSITE" id="PS50853">
    <property type="entry name" value="FN3"/>
    <property type="match status" value="1"/>
</dbReference>
<dbReference type="InterPro" id="IPR011071">
    <property type="entry name" value="Lyase_8-like_C"/>
</dbReference>
<protein>
    <submittedName>
        <fullName evidence="8">Fibronectin type III domain-containing protein</fullName>
    </submittedName>
</protein>
<dbReference type="SUPFAM" id="SSF49863">
    <property type="entry name" value="Hyaluronate lyase-like, C-terminal domain"/>
    <property type="match status" value="1"/>
</dbReference>
<dbReference type="SUPFAM" id="SSF49265">
    <property type="entry name" value="Fibronectin type III"/>
    <property type="match status" value="1"/>
</dbReference>
<keyword evidence="3" id="KW-0964">Secreted</keyword>
<dbReference type="Pfam" id="PF00041">
    <property type="entry name" value="fn3"/>
    <property type="match status" value="1"/>
</dbReference>
<dbReference type="InterPro" id="IPR008929">
    <property type="entry name" value="Chondroitin_lyas"/>
</dbReference>
<dbReference type="Pfam" id="PF02884">
    <property type="entry name" value="Lyase_8_C"/>
    <property type="match status" value="1"/>
</dbReference>
<dbReference type="Gene3D" id="2.60.220.10">
    <property type="entry name" value="Polysaccharide lyase family 8-like, C-terminal"/>
    <property type="match status" value="1"/>
</dbReference>
<dbReference type="Gene3D" id="2.70.98.10">
    <property type="match status" value="1"/>
</dbReference>
<evidence type="ECO:0000256" key="6">
    <source>
        <dbReference type="PIRSR" id="PIRSR638970-1"/>
    </source>
</evidence>
<dbReference type="Pfam" id="PF08124">
    <property type="entry name" value="Lyase_8_N"/>
    <property type="match status" value="1"/>
</dbReference>
<proteinExistence type="inferred from homology"/>
<accession>A0A1X7JNQ6</accession>
<dbReference type="InterPro" id="IPR055372">
    <property type="entry name" value="CBM96"/>
</dbReference>
<dbReference type="STRING" id="1852522.SAMN06295960_1757"/>
<organism evidence="8 9">
    <name type="scientific">Paenibacillus aquistagni</name>
    <dbReference type="NCBI Taxonomy" id="1852522"/>
    <lineage>
        <taxon>Bacteria</taxon>
        <taxon>Bacillati</taxon>
        <taxon>Bacillota</taxon>
        <taxon>Bacilli</taxon>
        <taxon>Bacillales</taxon>
        <taxon>Paenibacillaceae</taxon>
        <taxon>Paenibacillus</taxon>
    </lineage>
</organism>
<dbReference type="InterPro" id="IPR012970">
    <property type="entry name" value="Lyase_8_alpha_N"/>
</dbReference>
<dbReference type="EMBL" id="FXAZ01000001">
    <property type="protein sequence ID" value="SMG29296.1"/>
    <property type="molecule type" value="Genomic_DNA"/>
</dbReference>
<dbReference type="GO" id="GO:0005975">
    <property type="term" value="P:carbohydrate metabolic process"/>
    <property type="evidence" value="ECO:0007669"/>
    <property type="project" value="InterPro"/>
</dbReference>
<dbReference type="Gene3D" id="1.50.10.100">
    <property type="entry name" value="Chondroitin AC/alginate lyase"/>
    <property type="match status" value="1"/>
</dbReference>
<dbReference type="CDD" id="cd00063">
    <property type="entry name" value="FN3"/>
    <property type="match status" value="1"/>
</dbReference>
<feature type="active site" evidence="6">
    <location>
        <position position="273"/>
    </location>
</feature>
<dbReference type="SMART" id="SM00060">
    <property type="entry name" value="FN3"/>
    <property type="match status" value="1"/>
</dbReference>
<dbReference type="OrthoDB" id="6636047at2"/>
<keyword evidence="4" id="KW-0732">Signal</keyword>
<dbReference type="Pfam" id="PF24517">
    <property type="entry name" value="CBM96"/>
    <property type="match status" value="2"/>
</dbReference>
<evidence type="ECO:0000256" key="4">
    <source>
        <dbReference type="ARBA" id="ARBA00022729"/>
    </source>
</evidence>
<gene>
    <name evidence="8" type="ORF">SAMN06295960_1757</name>
</gene>
<evidence type="ECO:0000259" key="7">
    <source>
        <dbReference type="PROSITE" id="PS50853"/>
    </source>
</evidence>
<dbReference type="InterPro" id="IPR036116">
    <property type="entry name" value="FN3_sf"/>
</dbReference>
<name>A0A1X7JNQ6_9BACL</name>
<dbReference type="CDD" id="cd01083">
    <property type="entry name" value="GAG_Lyase"/>
    <property type="match status" value="1"/>
</dbReference>
<keyword evidence="5" id="KW-0456">Lyase</keyword>
<dbReference type="InterPro" id="IPR003961">
    <property type="entry name" value="FN3_dom"/>
</dbReference>
<reference evidence="8 9" key="1">
    <citation type="submission" date="2017-04" db="EMBL/GenBank/DDBJ databases">
        <authorList>
            <person name="Afonso C.L."/>
            <person name="Miller P.J."/>
            <person name="Scott M.A."/>
            <person name="Spackman E."/>
            <person name="Goraichik I."/>
            <person name="Dimitrov K.M."/>
            <person name="Suarez D.L."/>
            <person name="Swayne D.E."/>
        </authorList>
    </citation>
    <scope>NUCLEOTIDE SEQUENCE [LARGE SCALE GENOMIC DNA]</scope>
    <source>
        <strain evidence="8 9">11</strain>
    </source>
</reference>
<feature type="active site" evidence="6">
    <location>
        <position position="264"/>
    </location>
</feature>
<dbReference type="InterPro" id="IPR013783">
    <property type="entry name" value="Ig-like_fold"/>
</dbReference>
<dbReference type="PANTHER" id="PTHR38481">
    <property type="entry name" value="HYALURONATE LYASE"/>
    <property type="match status" value="1"/>
</dbReference>
<dbReference type="NCBIfam" id="NF033679">
    <property type="entry name" value="DNRLRE_dom"/>
    <property type="match status" value="2"/>
</dbReference>
<dbReference type="GO" id="GO:0030246">
    <property type="term" value="F:carbohydrate binding"/>
    <property type="evidence" value="ECO:0007669"/>
    <property type="project" value="InterPro"/>
</dbReference>
<dbReference type="InterPro" id="IPR014718">
    <property type="entry name" value="GH-type_carb-bd"/>
</dbReference>
<dbReference type="InterPro" id="IPR003159">
    <property type="entry name" value="Lyase_8_central_dom"/>
</dbReference>
<feature type="domain" description="Fibronectin type-III" evidence="7">
    <location>
        <begin position="808"/>
        <end position="901"/>
    </location>
</feature>
<sequence>MNDLFEHLNSRRVLHSLLSLLIVYPLFFASYAPAAEAADAFTPLQERWSAYLTGGSDIDLNDPVVSASLQQLDTNVNNHWSTMVKSGTRSYLWSDLSAWSDPATISANYVRLREMAIAYATTGSALQGNAQLVSDILQALDWMYANKYNETKSETGNWWHWEIGAPMNLSDTMILVHDQLSSNQIANYVKVLDRFVPDPTYRTNYPSLTETGANRLDKALIVSLRGIIAKSSLKLEQGRDAISQVLLYVKDGDGFYEDGSFIQHDVVAYTGSYGAVLIADMAKLIYLLGDSSWSITDPNMANVMRWVEEAYQPFFYKGAMMDNVRGRAVSRQNSQDHQAGRSILASMALLANGLAEPDAGRVRAITKGQMLADTTFNSYTEGLTIFHAMNVKQLLEDQAVTPAEPLIDTHVFGGMERALHLRPDFAVAVAMFSTRISAMEYGNGENKKPWWQGAGALYLYNGDQTQYSGAYWPTVDAVRLPGTTTDGSTGTLSSFKYNTSNWAGGSYTDGSAGTAGMQFSMSSNTGSPLAGKKSWFLFGDKVIAIGSDISDTGGRSVETIVENRKLNDSGSNALVVNGAVKPAAAGWNEVMNNVRWAHLSGGDADSNIGYVFPNEQTITGLRETRTGSWNDLNVDGSTDTLTAHYLSLAIPAGVDPAGAKYEYVLLPGASTAETEDYALHPSHKVLEQSSAVHAVQDTEMQVVGANFWTDSVKTLELDEKPYLTSSKKSSITVQEEASSVELAVADPTHVNGGSIVVELHQPTQGAIAIEEGVTIKQFAPTTIVEIDTAGAIGKTFHIKLSKGQSGTVPASPSIIDAAAGDGSVTLTWSAASRATGYRIEYGTQAGQYTQVVPVTSVSGGENRYTITGLSNRSTYYFTVIASNAAGDSARSNEQAVTLANIKAFSPIADTYVRNGSYANANYGSDGGLVVKNDGTGYHRRSFLTFDISDFEGTLLSAKLRLVPVGVGQSGIMQQAELIRHPQWGETTMTWNNQPAAEEAIAAWTAPPAYASVEIDVTSAVYEVLSADGLLSLRITAPTNQGQKGDVTYASREHENVQYHPVLLLEKESYSLLPAQDVYVRNGSYANTNYGTSSDLVVKNDSNSGYNRVSYLQFDLASLPSEIHRAHLRLVPKSIGMDHTTGAIYEVENDNWTEETMTWSNKPAAADIVATYLVSAAGSEIMVDVTDAVRSALQGERTWSIQLNQLQNYGSLGWMIYGSKEDPDPAKRPVLIIE</sequence>
<keyword evidence="9" id="KW-1185">Reference proteome</keyword>
<dbReference type="RefSeq" id="WP_085493861.1">
    <property type="nucleotide sequence ID" value="NZ_FXAZ01000001.1"/>
</dbReference>
<comment type="similarity">
    <text evidence="2">Belongs to the polysaccharide lyase 8 family.</text>
</comment>
<feature type="active site" evidence="6">
    <location>
        <position position="327"/>
    </location>
</feature>
<evidence type="ECO:0000256" key="5">
    <source>
        <dbReference type="ARBA" id="ARBA00023239"/>
    </source>
</evidence>
<dbReference type="Gene3D" id="2.60.40.10">
    <property type="entry name" value="Immunoglobulins"/>
    <property type="match status" value="1"/>
</dbReference>
<dbReference type="GO" id="GO:0005576">
    <property type="term" value="C:extracellular region"/>
    <property type="evidence" value="ECO:0007669"/>
    <property type="project" value="UniProtKB-SubCell"/>
</dbReference>
<dbReference type="SUPFAM" id="SSF48230">
    <property type="entry name" value="Chondroitin AC/alginate lyase"/>
    <property type="match status" value="1"/>
</dbReference>
<evidence type="ECO:0000313" key="8">
    <source>
        <dbReference type="EMBL" id="SMG29296.1"/>
    </source>
</evidence>
<comment type="subcellular location">
    <subcellularLocation>
        <location evidence="1">Secreted</location>
    </subcellularLocation>
</comment>
<evidence type="ECO:0000256" key="1">
    <source>
        <dbReference type="ARBA" id="ARBA00004613"/>
    </source>
</evidence>
<evidence type="ECO:0000313" key="9">
    <source>
        <dbReference type="Proteomes" id="UP000193834"/>
    </source>
</evidence>
<dbReference type="AlphaFoldDB" id="A0A1X7JNQ6"/>
<dbReference type="SUPFAM" id="SSF74650">
    <property type="entry name" value="Galactose mutarotase-like"/>
    <property type="match status" value="1"/>
</dbReference>
<dbReference type="InterPro" id="IPR004103">
    <property type="entry name" value="Lyase_8_C"/>
</dbReference>
<dbReference type="Proteomes" id="UP000193834">
    <property type="component" value="Unassembled WGS sequence"/>
</dbReference>
<dbReference type="InterPro" id="IPR011013">
    <property type="entry name" value="Gal_mutarotase_sf_dom"/>
</dbReference>
<dbReference type="PANTHER" id="PTHR38481:SF1">
    <property type="entry name" value="HYALURONATE LYASE"/>
    <property type="match status" value="1"/>
</dbReference>